<name>A0A232LML7_9EURO</name>
<keyword evidence="2" id="KW-1185">Reference proteome</keyword>
<comment type="caution">
    <text evidence="1">The sequence shown here is derived from an EMBL/GenBank/DDBJ whole genome shotgun (WGS) entry which is preliminary data.</text>
</comment>
<organism evidence="1 2">
    <name type="scientific">Elaphomyces granulatus</name>
    <dbReference type="NCBI Taxonomy" id="519963"/>
    <lineage>
        <taxon>Eukaryota</taxon>
        <taxon>Fungi</taxon>
        <taxon>Dikarya</taxon>
        <taxon>Ascomycota</taxon>
        <taxon>Pezizomycotina</taxon>
        <taxon>Eurotiomycetes</taxon>
        <taxon>Eurotiomycetidae</taxon>
        <taxon>Eurotiales</taxon>
        <taxon>Elaphomycetaceae</taxon>
        <taxon>Elaphomyces</taxon>
    </lineage>
</organism>
<sequence>MVHWQLPRDCKCQIREYETIRDILFPYENGLFIGTPPDPEKLYGPTIKAFDDAIAKMKAGETETSP</sequence>
<accession>A0A232LML7</accession>
<dbReference type="AlphaFoldDB" id="A0A232LML7"/>
<proteinExistence type="predicted"/>
<reference evidence="1 2" key="1">
    <citation type="journal article" date="2015" name="Environ. Microbiol.">
        <title>Metagenome sequence of Elaphomyces granulatus from sporocarp tissue reveals Ascomycota ectomycorrhizal fingerprints of genome expansion and a Proteobacteria-rich microbiome.</title>
        <authorList>
            <person name="Quandt C.A."/>
            <person name="Kohler A."/>
            <person name="Hesse C.N."/>
            <person name="Sharpton T.J."/>
            <person name="Martin F."/>
            <person name="Spatafora J.W."/>
        </authorList>
    </citation>
    <scope>NUCLEOTIDE SEQUENCE [LARGE SCALE GENOMIC DNA]</scope>
    <source>
        <strain evidence="1 2">OSC145934</strain>
    </source>
</reference>
<evidence type="ECO:0000313" key="1">
    <source>
        <dbReference type="EMBL" id="OXV05344.1"/>
    </source>
</evidence>
<dbReference type="OrthoDB" id="4186846at2759"/>
<dbReference type="Proteomes" id="UP000243515">
    <property type="component" value="Unassembled WGS sequence"/>
</dbReference>
<dbReference type="EMBL" id="NPHW01007146">
    <property type="protein sequence ID" value="OXV05344.1"/>
    <property type="molecule type" value="Genomic_DNA"/>
</dbReference>
<gene>
    <name evidence="1" type="ORF">Egran_06888</name>
</gene>
<evidence type="ECO:0000313" key="2">
    <source>
        <dbReference type="Proteomes" id="UP000243515"/>
    </source>
</evidence>
<protein>
    <submittedName>
        <fullName evidence="1">Uncharacterized protein</fullName>
    </submittedName>
</protein>